<accession>A0ABS7PVY0</accession>
<comment type="caution">
    <text evidence="1">The sequence shown here is derived from an EMBL/GenBank/DDBJ whole genome shotgun (WGS) entry which is preliminary data.</text>
</comment>
<name>A0ABS7PVY0_9SPHN</name>
<reference evidence="1 2" key="1">
    <citation type="submission" date="2021-08" db="EMBL/GenBank/DDBJ databases">
        <authorList>
            <person name="Tuo L."/>
        </authorList>
    </citation>
    <scope>NUCLEOTIDE SEQUENCE [LARGE SCALE GENOMIC DNA]</scope>
    <source>
        <strain evidence="1 2">JCM 31229</strain>
    </source>
</reference>
<evidence type="ECO:0000313" key="1">
    <source>
        <dbReference type="EMBL" id="MBY8825522.1"/>
    </source>
</evidence>
<keyword evidence="2" id="KW-1185">Reference proteome</keyword>
<dbReference type="RefSeq" id="WP_222992622.1">
    <property type="nucleotide sequence ID" value="NZ_JAINVV010000012.1"/>
</dbReference>
<dbReference type="EMBL" id="JAINVV010000012">
    <property type="protein sequence ID" value="MBY8825522.1"/>
    <property type="molecule type" value="Genomic_DNA"/>
</dbReference>
<evidence type="ECO:0000313" key="2">
    <source>
        <dbReference type="Proteomes" id="UP000706039"/>
    </source>
</evidence>
<protein>
    <submittedName>
        <fullName evidence="1">Uncharacterized protein</fullName>
    </submittedName>
</protein>
<dbReference type="SUPFAM" id="SSF53067">
    <property type="entry name" value="Actin-like ATPase domain"/>
    <property type="match status" value="1"/>
</dbReference>
<sequence>MAIWNLPDFGENAPFPAASSPGHWKLSDGTLQNLGTSLKLSSKTSGDPHEPIRAIPDPWAQARTFAEALIAGRNGHSLHAEALGQWRGLLALFALRDLYAKDYDIVPRSIALAEEKLFDRVLAHLSPQVAIGDDVALWARPVIFMMSDDGRSERAIAMGNPACLVSPGRLTPDLSLESVPWYREGLRDPLKCGLPVTQLFLLSAWLRELHAALASTTGRVADSIRQLLLDYAGECDAATGRLALTANVGATLYAELPRPYSLLFATASLAPISDGSTTSQTRLRLEAGHDLGAFRGVILVDEALAKDDRFDTRRTLVWGTRTLGELLDSPAIFKDVAAEAASRGWLLATGDDLFTPRVARFDNGALVAGNPHGMEDVLAPVRPLALLLPGNIRDRLTARSARERVSFTLSLVLGDEGDAGRPLQLTRHYSTKPAPGESLLVEDENWNFYHASLWPDFRSPAWSSYFARITYSEQKRGHMVRPTLAMSGAMIAQDVAEQSTAQGAVTRICELNAGRPFAQSARWKNSQKPASLEYEDVQFSTLPFEAVLYVDAFGDRVDAQAGMALVNLPVIDVRGSGADVAVDFGTTNSVACFDNRQPIRFERRLLHPVTLRNPEELALMLSDARWQMTKFFPPELRHTPTPTVALQRLAFPSQATHHVFRNVIYFHSHQKHVANAPLDELKEFRRLKDDAKFNLKWSNDPEHAEAATDFLHQFALMIAAEAAAAGRDPRRLRWRFSIPDSLDGEMRLKFHDDLKRITASISTDIASSADILKPLYSEGLAAANFILQGDRFTRGSINIVFDIGGGTTDITIWDIGQIKWKGSFKLAGKDFFTSAISQNPEILTPIGLGLWHSLFEASASKDGPVRIEDVPDLAEMLFSGPALQHAIDTHWDSRLRVDTGKNLRIIALTFLAGLAWHMGRVVRQLVADGRLREDQLVNPAFALCGRGAGIFKKMHAERDADAESEVTRALSVFSISAAIDGLPRPQLFTTADAKLEVIRGMIGDEGRVDISAASGKADAETFTLGGVGLFLENEVTIDAAAKLERSAVIERVREVDLREIEAMLAALLEVANIQIDLKTDSKQGTLSAMSAEVIDAINSLLEKPDQRLALESPYVTALRSLIGIMASPSKERNGKLSMDFY</sequence>
<dbReference type="InterPro" id="IPR043129">
    <property type="entry name" value="ATPase_NBD"/>
</dbReference>
<gene>
    <name evidence="1" type="ORF">K7G82_24685</name>
</gene>
<dbReference type="Proteomes" id="UP000706039">
    <property type="component" value="Unassembled WGS sequence"/>
</dbReference>
<organism evidence="1 2">
    <name type="scientific">Sphingomonas colocasiae</name>
    <dbReference type="NCBI Taxonomy" id="1848973"/>
    <lineage>
        <taxon>Bacteria</taxon>
        <taxon>Pseudomonadati</taxon>
        <taxon>Pseudomonadota</taxon>
        <taxon>Alphaproteobacteria</taxon>
        <taxon>Sphingomonadales</taxon>
        <taxon>Sphingomonadaceae</taxon>
        <taxon>Sphingomonas</taxon>
    </lineage>
</organism>
<proteinExistence type="predicted"/>